<evidence type="ECO:0000256" key="14">
    <source>
        <dbReference type="ARBA" id="ARBA00047683"/>
    </source>
</evidence>
<evidence type="ECO:0000313" key="18">
    <source>
        <dbReference type="EMBL" id="TDX58955.1"/>
    </source>
</evidence>
<dbReference type="InterPro" id="IPR005801">
    <property type="entry name" value="ADC_synthase"/>
</dbReference>
<comment type="subunit">
    <text evidence="4 15">Heterotetramer consisting of two non-identical subunits: a beta subunit (TrpG) and a large alpha subunit (TrpE).</text>
</comment>
<proteinExistence type="inferred from homology"/>
<keyword evidence="12 15" id="KW-0456">Lyase</keyword>
<keyword evidence="11 15" id="KW-0057">Aromatic amino acid biosynthesis</keyword>
<evidence type="ECO:0000256" key="10">
    <source>
        <dbReference type="ARBA" id="ARBA00022842"/>
    </source>
</evidence>
<comment type="cofactor">
    <cofactor evidence="1 15">
        <name>Mg(2+)</name>
        <dbReference type="ChEBI" id="CHEBI:18420"/>
    </cofactor>
</comment>
<comment type="catalytic activity">
    <reaction evidence="14 15">
        <text>chorismate + L-glutamine = anthranilate + pyruvate + L-glutamate + H(+)</text>
        <dbReference type="Rhea" id="RHEA:21732"/>
        <dbReference type="ChEBI" id="CHEBI:15361"/>
        <dbReference type="ChEBI" id="CHEBI:15378"/>
        <dbReference type="ChEBI" id="CHEBI:16567"/>
        <dbReference type="ChEBI" id="CHEBI:29748"/>
        <dbReference type="ChEBI" id="CHEBI:29985"/>
        <dbReference type="ChEBI" id="CHEBI:58359"/>
        <dbReference type="EC" id="4.1.3.27"/>
    </reaction>
</comment>
<evidence type="ECO:0000256" key="11">
    <source>
        <dbReference type="ARBA" id="ARBA00023141"/>
    </source>
</evidence>
<dbReference type="InterPro" id="IPR005256">
    <property type="entry name" value="Anth_synth_I_PabB"/>
</dbReference>
<dbReference type="RefSeq" id="WP_134114546.1">
    <property type="nucleotide sequence ID" value="NZ_SOEG01000002.1"/>
</dbReference>
<evidence type="ECO:0000256" key="15">
    <source>
        <dbReference type="RuleBase" id="RU364045"/>
    </source>
</evidence>
<evidence type="ECO:0000259" key="17">
    <source>
        <dbReference type="Pfam" id="PF04715"/>
    </source>
</evidence>
<evidence type="ECO:0000256" key="6">
    <source>
        <dbReference type="ARBA" id="ARBA00020653"/>
    </source>
</evidence>
<dbReference type="GO" id="GO:0000162">
    <property type="term" value="P:L-tryptophan biosynthetic process"/>
    <property type="evidence" value="ECO:0007669"/>
    <property type="project" value="UniProtKB-UniPathway"/>
</dbReference>
<comment type="pathway">
    <text evidence="2 15">Amino-acid biosynthesis; L-tryptophan biosynthesis; L-tryptophan from chorismate: step 1/5.</text>
</comment>
<keyword evidence="7 15" id="KW-0028">Amino-acid biosynthesis</keyword>
<comment type="similarity">
    <text evidence="3 15">Belongs to the anthranilate synthase component I family.</text>
</comment>
<dbReference type="EC" id="4.1.3.27" evidence="5 15"/>
<dbReference type="Proteomes" id="UP000295832">
    <property type="component" value="Unassembled WGS sequence"/>
</dbReference>
<dbReference type="Pfam" id="PF00425">
    <property type="entry name" value="Chorismate_bind"/>
    <property type="match status" value="1"/>
</dbReference>
<dbReference type="AlphaFoldDB" id="A0A4R8HFR2"/>
<dbReference type="Pfam" id="PF04715">
    <property type="entry name" value="Anth_synt_I_N"/>
    <property type="match status" value="1"/>
</dbReference>
<keyword evidence="8 15" id="KW-0479">Metal-binding</keyword>
<dbReference type="STRING" id="926561.GCA_000379025_01984"/>
<name>A0A4R8HFR2_9FIRM</name>
<evidence type="ECO:0000259" key="16">
    <source>
        <dbReference type="Pfam" id="PF00425"/>
    </source>
</evidence>
<dbReference type="PANTHER" id="PTHR11236:SF48">
    <property type="entry name" value="ISOCHORISMATE SYNTHASE MENF"/>
    <property type="match status" value="1"/>
</dbReference>
<evidence type="ECO:0000256" key="2">
    <source>
        <dbReference type="ARBA" id="ARBA00004873"/>
    </source>
</evidence>
<feature type="domain" description="Chorismate-utilising enzyme C-terminal" evidence="16">
    <location>
        <begin position="227"/>
        <end position="480"/>
    </location>
</feature>
<gene>
    <name evidence="15" type="primary">trpE</name>
    <name evidence="18" type="ORF">C7959_10293</name>
</gene>
<dbReference type="Gene3D" id="3.60.120.10">
    <property type="entry name" value="Anthranilate synthase"/>
    <property type="match status" value="1"/>
</dbReference>
<reference evidence="18 19" key="1">
    <citation type="submission" date="2019-03" db="EMBL/GenBank/DDBJ databases">
        <title>Subsurface microbial communities from deep shales in Ohio and West Virginia, USA.</title>
        <authorList>
            <person name="Wrighton K."/>
        </authorList>
    </citation>
    <scope>NUCLEOTIDE SEQUENCE [LARGE SCALE GENOMIC DNA]</scope>
    <source>
        <strain evidence="18 19">MSL 6dP</strain>
    </source>
</reference>
<dbReference type="PANTHER" id="PTHR11236">
    <property type="entry name" value="AMINOBENZOATE/ANTHRANILATE SYNTHASE"/>
    <property type="match status" value="1"/>
</dbReference>
<dbReference type="InterPro" id="IPR006805">
    <property type="entry name" value="Anth_synth_I_N"/>
</dbReference>
<dbReference type="GO" id="GO:0046872">
    <property type="term" value="F:metal ion binding"/>
    <property type="evidence" value="ECO:0007669"/>
    <property type="project" value="UniProtKB-KW"/>
</dbReference>
<comment type="function">
    <text evidence="13 15">Part of a heterotetrameric complex that catalyzes the two-step biosynthesis of anthranilate, an intermediate in the biosynthesis of L-tryptophan. In the first step, the glutamine-binding beta subunit (TrpG) of anthranilate synthase (AS) provides the glutamine amidotransferase activity which generates ammonia as a substrate that, along with chorismate, is used in the second step, catalyzed by the large alpha subunit of AS (TrpE) to produce anthranilate. In the absence of TrpG, TrpE can synthesize anthranilate directly from chorismate and high concentrations of ammonia.</text>
</comment>
<evidence type="ECO:0000313" key="19">
    <source>
        <dbReference type="Proteomes" id="UP000295832"/>
    </source>
</evidence>
<dbReference type="GO" id="GO:0004049">
    <property type="term" value="F:anthranilate synthase activity"/>
    <property type="evidence" value="ECO:0007669"/>
    <property type="project" value="UniProtKB-EC"/>
</dbReference>
<feature type="domain" description="Anthranilate synthase component I N-terminal" evidence="17">
    <location>
        <begin position="28"/>
        <end position="168"/>
    </location>
</feature>
<dbReference type="EMBL" id="SOEG01000002">
    <property type="protein sequence ID" value="TDX58955.1"/>
    <property type="molecule type" value="Genomic_DNA"/>
</dbReference>
<keyword evidence="10 15" id="KW-0460">Magnesium</keyword>
<comment type="caution">
    <text evidence="18">The sequence shown here is derived from an EMBL/GenBank/DDBJ whole genome shotgun (WGS) entry which is preliminary data.</text>
</comment>
<keyword evidence="9 15" id="KW-0822">Tryptophan biosynthesis</keyword>
<accession>A0A4R8HFR2</accession>
<evidence type="ECO:0000256" key="1">
    <source>
        <dbReference type="ARBA" id="ARBA00001946"/>
    </source>
</evidence>
<dbReference type="NCBIfam" id="TIGR00564">
    <property type="entry name" value="trpE_most"/>
    <property type="match status" value="1"/>
</dbReference>
<organism evidence="18 19">
    <name type="scientific">Orenia marismortui</name>
    <dbReference type="NCBI Taxonomy" id="46469"/>
    <lineage>
        <taxon>Bacteria</taxon>
        <taxon>Bacillati</taxon>
        <taxon>Bacillota</taxon>
        <taxon>Clostridia</taxon>
        <taxon>Halanaerobiales</taxon>
        <taxon>Halobacteroidaceae</taxon>
        <taxon>Orenia</taxon>
    </lineage>
</organism>
<evidence type="ECO:0000256" key="8">
    <source>
        <dbReference type="ARBA" id="ARBA00022723"/>
    </source>
</evidence>
<evidence type="ECO:0000256" key="3">
    <source>
        <dbReference type="ARBA" id="ARBA00009562"/>
    </source>
</evidence>
<dbReference type="InterPro" id="IPR015890">
    <property type="entry name" value="Chorismate_C"/>
</dbReference>
<evidence type="ECO:0000256" key="5">
    <source>
        <dbReference type="ARBA" id="ARBA00012266"/>
    </source>
</evidence>
<protein>
    <recommendedName>
        <fullName evidence="6 15">Anthranilate synthase component 1</fullName>
        <ecNumber evidence="5 15">4.1.3.27</ecNumber>
    </recommendedName>
</protein>
<evidence type="ECO:0000256" key="12">
    <source>
        <dbReference type="ARBA" id="ARBA00023239"/>
    </source>
</evidence>
<evidence type="ECO:0000256" key="13">
    <source>
        <dbReference type="ARBA" id="ARBA00025634"/>
    </source>
</evidence>
<keyword evidence="19" id="KW-1185">Reference proteome</keyword>
<evidence type="ECO:0000256" key="7">
    <source>
        <dbReference type="ARBA" id="ARBA00022605"/>
    </source>
</evidence>
<dbReference type="InterPro" id="IPR019999">
    <property type="entry name" value="Anth_synth_I-like"/>
</dbReference>
<dbReference type="SUPFAM" id="SSF56322">
    <property type="entry name" value="ADC synthase"/>
    <property type="match status" value="1"/>
</dbReference>
<dbReference type="PRINTS" id="PR00095">
    <property type="entry name" value="ANTSNTHASEI"/>
</dbReference>
<evidence type="ECO:0000256" key="4">
    <source>
        <dbReference type="ARBA" id="ARBA00011575"/>
    </source>
</evidence>
<dbReference type="UniPathway" id="UPA00035">
    <property type="reaction ID" value="UER00040"/>
</dbReference>
<evidence type="ECO:0000256" key="9">
    <source>
        <dbReference type="ARBA" id="ARBA00022822"/>
    </source>
</evidence>
<sequence length="502" mass="57030">MYYPNKEDFKKLSQEGNLIPVYKEVVADMETPVSAFKKLKKDKFSYLLESVEQGEKIGRYSFIGVDYHALISSKDGEIIIKDQKDNQIDKRNTQNPLQDLKKILAEYQAVEVDNLPMFYGGAVGYLSYDVVKYFENIPQENIDDLNLPEMLFILSDTVVVFDHLRHSIKVVANIRVDDNPQQAYKQAKIKIDEVISNLNQPIIEEVMTKEFKNNSNNKLEIKSNMSKDEFMEMVKKGQEYIKEGDIFQVVPSQRFESEIDVEPFEIYRQLRRINPSPYMYYLDFNEFQLVGSSPELLVRVKDGVIENRPIAGTRKRGKNKEEDKILAKDLLSDEKERAEHIMLVDLGRNDVGRVSEYGKVEVTSLMNVEYYSHVMHLVSNVRGLLKAEEDIYSGLESCFPAGTLSGAPKIRAMEIIDELEKTRRGPYGGSIGYFGYSGNLDSCITIRTILVKDTKAYVQAGGGVVADSNPEAEYQESVNKAAALLEAVRLAQGGEGVDISHR</sequence>